<dbReference type="AlphaFoldDB" id="A0AAD7CAF8"/>
<reference evidence="1" key="1">
    <citation type="submission" date="2023-03" db="EMBL/GenBank/DDBJ databases">
        <title>Massive genome expansion in bonnet fungi (Mycena s.s.) driven by repeated elements and novel gene families across ecological guilds.</title>
        <authorList>
            <consortium name="Lawrence Berkeley National Laboratory"/>
            <person name="Harder C.B."/>
            <person name="Miyauchi S."/>
            <person name="Viragh M."/>
            <person name="Kuo A."/>
            <person name="Thoen E."/>
            <person name="Andreopoulos B."/>
            <person name="Lu D."/>
            <person name="Skrede I."/>
            <person name="Drula E."/>
            <person name="Henrissat B."/>
            <person name="Morin E."/>
            <person name="Kohler A."/>
            <person name="Barry K."/>
            <person name="LaButti K."/>
            <person name="Morin E."/>
            <person name="Salamov A."/>
            <person name="Lipzen A."/>
            <person name="Mereny Z."/>
            <person name="Hegedus B."/>
            <person name="Baldrian P."/>
            <person name="Stursova M."/>
            <person name="Weitz H."/>
            <person name="Taylor A."/>
            <person name="Grigoriev I.V."/>
            <person name="Nagy L.G."/>
            <person name="Martin F."/>
            <person name="Kauserud H."/>
        </authorList>
    </citation>
    <scope>NUCLEOTIDE SEQUENCE</scope>
    <source>
        <strain evidence="1">9284</strain>
    </source>
</reference>
<evidence type="ECO:0000313" key="2">
    <source>
        <dbReference type="Proteomes" id="UP001221142"/>
    </source>
</evidence>
<evidence type="ECO:0000313" key="1">
    <source>
        <dbReference type="EMBL" id="KAJ7641877.1"/>
    </source>
</evidence>
<proteinExistence type="predicted"/>
<dbReference type="Proteomes" id="UP001221142">
    <property type="component" value="Unassembled WGS sequence"/>
</dbReference>
<comment type="caution">
    <text evidence="1">The sequence shown here is derived from an EMBL/GenBank/DDBJ whole genome shotgun (WGS) entry which is preliminary data.</text>
</comment>
<protein>
    <submittedName>
        <fullName evidence="1">Uncharacterized protein</fullName>
    </submittedName>
</protein>
<dbReference type="EMBL" id="JARKIF010000004">
    <property type="protein sequence ID" value="KAJ7641877.1"/>
    <property type="molecule type" value="Genomic_DNA"/>
</dbReference>
<gene>
    <name evidence="1" type="ORF">FB45DRAFT_862956</name>
</gene>
<name>A0AAD7CAF8_9AGAR</name>
<sequence length="266" mass="28525">MPGIGHHIGLMQSPANFGNSQNKEAPQKKKHMVMIFEDLRVSTQPINLHRFTCFSEASVEKISGTFTNSCPTTQVATLRALAAITPAAPAFMNTMVAEDAFIRNHDCIRGVYQANSAGKAETPHNPHHGKNFKVPPGGPTDHQVRGDGINASPLTNIPGVTEFISAYNSWVKTIVQGIQPAVVAEMDRLILLFSGDANTNVKLSTNAILSTWAKLDPPVPASMPWQPANNLNTATGNIVGIKAVTMADLTTLRNSVPAISWANSLP</sequence>
<accession>A0AAD7CAF8</accession>
<keyword evidence="2" id="KW-1185">Reference proteome</keyword>
<organism evidence="1 2">
    <name type="scientific">Roridomyces roridus</name>
    <dbReference type="NCBI Taxonomy" id="1738132"/>
    <lineage>
        <taxon>Eukaryota</taxon>
        <taxon>Fungi</taxon>
        <taxon>Dikarya</taxon>
        <taxon>Basidiomycota</taxon>
        <taxon>Agaricomycotina</taxon>
        <taxon>Agaricomycetes</taxon>
        <taxon>Agaricomycetidae</taxon>
        <taxon>Agaricales</taxon>
        <taxon>Marasmiineae</taxon>
        <taxon>Mycenaceae</taxon>
        <taxon>Roridomyces</taxon>
    </lineage>
</organism>